<protein>
    <submittedName>
        <fullName evidence="8">LRR domain containing protein</fullName>
    </submittedName>
</protein>
<evidence type="ECO:0000256" key="3">
    <source>
        <dbReference type="ARBA" id="ARBA00022729"/>
    </source>
</evidence>
<evidence type="ECO:0000256" key="5">
    <source>
        <dbReference type="ARBA" id="ARBA00023136"/>
    </source>
</evidence>
<dbReference type="OrthoDB" id="1180923at2759"/>
<evidence type="ECO:0000256" key="4">
    <source>
        <dbReference type="ARBA" id="ARBA00022737"/>
    </source>
</evidence>
<dbReference type="InterPro" id="IPR051824">
    <property type="entry name" value="LRR_Rcpt-Like_S/T_Kinase"/>
</dbReference>
<evidence type="ECO:0000256" key="7">
    <source>
        <dbReference type="SAM" id="Phobius"/>
    </source>
</evidence>
<evidence type="ECO:0000313" key="8">
    <source>
        <dbReference type="EMBL" id="PON90219.1"/>
    </source>
</evidence>
<accession>A0A2P5EXF7</accession>
<sequence>MFYTGSNLRPFAILIIYISLMLHLWQLGPEFKFQTIAQNLPPEEVSALNDMSNKLGRKQPFEFNASLCIDDQRFAIFVAGISCDCTYDNNKTCHVTNLFWNDDGLTGNVPEEVANLTHLEELNLSGNELYGAIPDFLGNMTSLYQVYLSNNQLSGPIPDSLGNLKAQAQNL</sequence>
<dbReference type="PANTHER" id="PTHR48006">
    <property type="entry name" value="LEUCINE-RICH REPEAT-CONTAINING PROTEIN DDB_G0281931-RELATED"/>
    <property type="match status" value="1"/>
</dbReference>
<proteinExistence type="predicted"/>
<dbReference type="InParanoid" id="A0A2P5EXF7"/>
<evidence type="ECO:0000256" key="1">
    <source>
        <dbReference type="ARBA" id="ARBA00004479"/>
    </source>
</evidence>
<dbReference type="InterPro" id="IPR001611">
    <property type="entry name" value="Leu-rich_rpt"/>
</dbReference>
<keyword evidence="5 7" id="KW-0472">Membrane</keyword>
<dbReference type="GO" id="GO:0016020">
    <property type="term" value="C:membrane"/>
    <property type="evidence" value="ECO:0007669"/>
    <property type="project" value="UniProtKB-SubCell"/>
</dbReference>
<evidence type="ECO:0000256" key="2">
    <source>
        <dbReference type="ARBA" id="ARBA00022614"/>
    </source>
</evidence>
<feature type="transmembrane region" description="Helical" evidence="7">
    <location>
        <begin position="6"/>
        <end position="25"/>
    </location>
</feature>
<organism evidence="8 9">
    <name type="scientific">Trema orientale</name>
    <name type="common">Charcoal tree</name>
    <name type="synonym">Celtis orientalis</name>
    <dbReference type="NCBI Taxonomy" id="63057"/>
    <lineage>
        <taxon>Eukaryota</taxon>
        <taxon>Viridiplantae</taxon>
        <taxon>Streptophyta</taxon>
        <taxon>Embryophyta</taxon>
        <taxon>Tracheophyta</taxon>
        <taxon>Spermatophyta</taxon>
        <taxon>Magnoliopsida</taxon>
        <taxon>eudicotyledons</taxon>
        <taxon>Gunneridae</taxon>
        <taxon>Pentapetalae</taxon>
        <taxon>rosids</taxon>
        <taxon>fabids</taxon>
        <taxon>Rosales</taxon>
        <taxon>Cannabaceae</taxon>
        <taxon>Trema</taxon>
    </lineage>
</organism>
<keyword evidence="2" id="KW-0433">Leucine-rich repeat</keyword>
<evidence type="ECO:0000313" key="9">
    <source>
        <dbReference type="Proteomes" id="UP000237000"/>
    </source>
</evidence>
<evidence type="ECO:0000256" key="6">
    <source>
        <dbReference type="ARBA" id="ARBA00023180"/>
    </source>
</evidence>
<keyword evidence="4" id="KW-0677">Repeat</keyword>
<dbReference type="Gene3D" id="3.80.10.10">
    <property type="entry name" value="Ribonuclease Inhibitor"/>
    <property type="match status" value="1"/>
</dbReference>
<keyword evidence="7" id="KW-1133">Transmembrane helix</keyword>
<dbReference type="InterPro" id="IPR032675">
    <property type="entry name" value="LRR_dom_sf"/>
</dbReference>
<gene>
    <name evidence="8" type="ORF">TorRG33x02_138690</name>
</gene>
<dbReference type="SUPFAM" id="SSF52058">
    <property type="entry name" value="L domain-like"/>
    <property type="match status" value="1"/>
</dbReference>
<dbReference type="FunFam" id="3.80.10.10:FF:000041">
    <property type="entry name" value="LRR receptor-like serine/threonine-protein kinase ERECTA"/>
    <property type="match status" value="1"/>
</dbReference>
<dbReference type="STRING" id="63057.A0A2P5EXF7"/>
<dbReference type="Pfam" id="PF00560">
    <property type="entry name" value="LRR_1"/>
    <property type="match status" value="2"/>
</dbReference>
<keyword evidence="6" id="KW-0325">Glycoprotein</keyword>
<keyword evidence="7" id="KW-0812">Transmembrane</keyword>
<keyword evidence="3" id="KW-0732">Signal</keyword>
<dbReference type="Proteomes" id="UP000237000">
    <property type="component" value="Unassembled WGS sequence"/>
</dbReference>
<comment type="subcellular location">
    <subcellularLocation>
        <location evidence="1">Membrane</location>
        <topology evidence="1">Single-pass type I membrane protein</topology>
    </subcellularLocation>
</comment>
<keyword evidence="9" id="KW-1185">Reference proteome</keyword>
<reference evidence="9" key="1">
    <citation type="submission" date="2016-06" db="EMBL/GenBank/DDBJ databases">
        <title>Parallel loss of symbiosis genes in relatives of nitrogen-fixing non-legume Parasponia.</title>
        <authorList>
            <person name="Van Velzen R."/>
            <person name="Holmer R."/>
            <person name="Bu F."/>
            <person name="Rutten L."/>
            <person name="Van Zeijl A."/>
            <person name="Liu W."/>
            <person name="Santuari L."/>
            <person name="Cao Q."/>
            <person name="Sharma T."/>
            <person name="Shen D."/>
            <person name="Roswanjaya Y."/>
            <person name="Wardhani T."/>
            <person name="Kalhor M.S."/>
            <person name="Jansen J."/>
            <person name="Van den Hoogen J."/>
            <person name="Gungor B."/>
            <person name="Hartog M."/>
            <person name="Hontelez J."/>
            <person name="Verver J."/>
            <person name="Yang W.-C."/>
            <person name="Schijlen E."/>
            <person name="Repin R."/>
            <person name="Schilthuizen M."/>
            <person name="Schranz E."/>
            <person name="Heidstra R."/>
            <person name="Miyata K."/>
            <person name="Fedorova E."/>
            <person name="Kohlen W."/>
            <person name="Bisseling T."/>
            <person name="Smit S."/>
            <person name="Geurts R."/>
        </authorList>
    </citation>
    <scope>NUCLEOTIDE SEQUENCE [LARGE SCALE GENOMIC DNA]</scope>
    <source>
        <strain evidence="9">cv. RG33-2</strain>
    </source>
</reference>
<comment type="caution">
    <text evidence="8">The sequence shown here is derived from an EMBL/GenBank/DDBJ whole genome shotgun (WGS) entry which is preliminary data.</text>
</comment>
<dbReference type="AlphaFoldDB" id="A0A2P5EXF7"/>
<dbReference type="EMBL" id="JXTC01000085">
    <property type="protein sequence ID" value="PON90219.1"/>
    <property type="molecule type" value="Genomic_DNA"/>
</dbReference>
<name>A0A2P5EXF7_TREOI</name>
<dbReference type="PANTHER" id="PTHR48006:SF60">
    <property type="entry name" value="PROTEIN KINASE DOMAIN-CONTAINING PROTEIN"/>
    <property type="match status" value="1"/>
</dbReference>